<reference evidence="2 3" key="1">
    <citation type="submission" date="2016-10" db="EMBL/GenBank/DDBJ databases">
        <authorList>
            <person name="de Groot N.N."/>
        </authorList>
    </citation>
    <scope>NUCLEOTIDE SEQUENCE [LARGE SCALE GENOMIC DNA]</scope>
    <source>
        <strain evidence="2 3">DSM 25584</strain>
    </source>
</reference>
<accession>A0A1G7LVD0</accession>
<proteinExistence type="predicted"/>
<evidence type="ECO:0000313" key="2">
    <source>
        <dbReference type="EMBL" id="SDF53403.1"/>
    </source>
</evidence>
<sequence length="75" mass="8249">MTPDTCHTHVPIGRPDNDNDPSRRKPDLVTERDAIATLLKDGFSLAQASEIWRILVRAESEGARARQADAPDAPD</sequence>
<dbReference type="RefSeq" id="WP_090018413.1">
    <property type="nucleotide sequence ID" value="NZ_FNCE01000001.1"/>
</dbReference>
<protein>
    <submittedName>
        <fullName evidence="2">Uncharacterized protein</fullName>
    </submittedName>
</protein>
<gene>
    <name evidence="2" type="ORF">SAMN05216241_101387</name>
</gene>
<feature type="region of interest" description="Disordered" evidence="1">
    <location>
        <begin position="1"/>
        <end position="26"/>
    </location>
</feature>
<dbReference type="Proteomes" id="UP000199415">
    <property type="component" value="Unassembled WGS sequence"/>
</dbReference>
<organism evidence="2 3">
    <name type="scientific">Limimonas halophila</name>
    <dbReference type="NCBI Taxonomy" id="1082479"/>
    <lineage>
        <taxon>Bacteria</taxon>
        <taxon>Pseudomonadati</taxon>
        <taxon>Pseudomonadota</taxon>
        <taxon>Alphaproteobacteria</taxon>
        <taxon>Rhodospirillales</taxon>
        <taxon>Rhodovibrionaceae</taxon>
        <taxon>Limimonas</taxon>
    </lineage>
</organism>
<evidence type="ECO:0000313" key="3">
    <source>
        <dbReference type="Proteomes" id="UP000199415"/>
    </source>
</evidence>
<feature type="compositionally biased region" description="Basic and acidic residues" evidence="1">
    <location>
        <begin position="15"/>
        <end position="26"/>
    </location>
</feature>
<keyword evidence="3" id="KW-1185">Reference proteome</keyword>
<dbReference type="AlphaFoldDB" id="A0A1G7LVD0"/>
<name>A0A1G7LVD0_9PROT</name>
<dbReference type="EMBL" id="FNCE01000001">
    <property type="protein sequence ID" value="SDF53403.1"/>
    <property type="molecule type" value="Genomic_DNA"/>
</dbReference>
<evidence type="ECO:0000256" key="1">
    <source>
        <dbReference type="SAM" id="MobiDB-lite"/>
    </source>
</evidence>